<protein>
    <submittedName>
        <fullName evidence="2">Uncharacterized protein</fullName>
    </submittedName>
</protein>
<dbReference type="Proteomes" id="UP000778970">
    <property type="component" value="Unassembled WGS sequence"/>
</dbReference>
<proteinExistence type="predicted"/>
<feature type="region of interest" description="Disordered" evidence="1">
    <location>
        <begin position="1"/>
        <end position="36"/>
    </location>
</feature>
<dbReference type="AlphaFoldDB" id="A0A934QL53"/>
<dbReference type="EMBL" id="NRRE01000028">
    <property type="protein sequence ID" value="MBK1698600.1"/>
    <property type="molecule type" value="Genomic_DNA"/>
</dbReference>
<name>A0A934QL53_9PROT</name>
<keyword evidence="3" id="KW-1185">Reference proteome</keyword>
<reference evidence="2" key="2">
    <citation type="journal article" date="2020" name="Microorganisms">
        <title>Osmotic Adaptation and Compatible Solute Biosynthesis of Phototrophic Bacteria as Revealed from Genome Analyses.</title>
        <authorList>
            <person name="Imhoff J.F."/>
            <person name="Rahn T."/>
            <person name="Kunzel S."/>
            <person name="Keller A."/>
            <person name="Neulinger S.C."/>
        </authorList>
    </citation>
    <scope>NUCLEOTIDE SEQUENCE</scope>
    <source>
        <strain evidence="2">DSM 9154</strain>
    </source>
</reference>
<evidence type="ECO:0000313" key="2">
    <source>
        <dbReference type="EMBL" id="MBK1698600.1"/>
    </source>
</evidence>
<gene>
    <name evidence="2" type="ORF">CKO21_15230</name>
</gene>
<reference evidence="2" key="1">
    <citation type="submission" date="2017-08" db="EMBL/GenBank/DDBJ databases">
        <authorList>
            <person name="Imhoff J.F."/>
            <person name="Rahn T."/>
            <person name="Kuenzel S."/>
            <person name="Neulinger S.C."/>
        </authorList>
    </citation>
    <scope>NUCLEOTIDE SEQUENCE</scope>
    <source>
        <strain evidence="2">DSM 9154</strain>
    </source>
</reference>
<comment type="caution">
    <text evidence="2">The sequence shown here is derived from an EMBL/GenBank/DDBJ whole genome shotgun (WGS) entry which is preliminary data.</text>
</comment>
<evidence type="ECO:0000313" key="3">
    <source>
        <dbReference type="Proteomes" id="UP000778970"/>
    </source>
</evidence>
<accession>A0A934QL53</accession>
<evidence type="ECO:0000256" key="1">
    <source>
        <dbReference type="SAM" id="MobiDB-lite"/>
    </source>
</evidence>
<sequence length="125" mass="13450">MPPGPKPDVPADFPVTSQRPGVFANQAPAPLPPRRPTFPRVQPDALDGMALERALSLFGKPSEVRRGPLVTTWSYAGAHCRLEIDFHFSVVDNAMQAHETRIVGPAAAPLCLHDLAVPNAALAER</sequence>
<organism evidence="2 3">
    <name type="scientific">Rhodovibrio salinarum</name>
    <dbReference type="NCBI Taxonomy" id="1087"/>
    <lineage>
        <taxon>Bacteria</taxon>
        <taxon>Pseudomonadati</taxon>
        <taxon>Pseudomonadota</taxon>
        <taxon>Alphaproteobacteria</taxon>
        <taxon>Rhodospirillales</taxon>
        <taxon>Rhodovibrionaceae</taxon>
        <taxon>Rhodovibrio</taxon>
    </lineage>
</organism>